<dbReference type="EMBL" id="LAZR01001781">
    <property type="protein sequence ID" value="KKN39129.1"/>
    <property type="molecule type" value="Genomic_DNA"/>
</dbReference>
<feature type="domain" description="NADAR" evidence="1">
    <location>
        <begin position="10"/>
        <end position="165"/>
    </location>
</feature>
<comment type="caution">
    <text evidence="2">The sequence shown here is derived from an EMBL/GenBank/DDBJ whole genome shotgun (WGS) entry which is preliminary data.</text>
</comment>
<dbReference type="InterPro" id="IPR012816">
    <property type="entry name" value="NADAR"/>
</dbReference>
<dbReference type="SUPFAM" id="SSF143990">
    <property type="entry name" value="YbiA-like"/>
    <property type="match status" value="1"/>
</dbReference>
<dbReference type="InterPro" id="IPR037238">
    <property type="entry name" value="YbiA-like_sf"/>
</dbReference>
<reference evidence="2" key="1">
    <citation type="journal article" date="2015" name="Nature">
        <title>Complex archaea that bridge the gap between prokaryotes and eukaryotes.</title>
        <authorList>
            <person name="Spang A."/>
            <person name="Saw J.H."/>
            <person name="Jorgensen S.L."/>
            <person name="Zaremba-Niedzwiedzka K."/>
            <person name="Martijn J."/>
            <person name="Lind A.E."/>
            <person name="van Eijk R."/>
            <person name="Schleper C."/>
            <person name="Guy L."/>
            <person name="Ettema T.J."/>
        </authorList>
    </citation>
    <scope>NUCLEOTIDE SEQUENCE</scope>
</reference>
<dbReference type="CDD" id="cd15457">
    <property type="entry name" value="NADAR"/>
    <property type="match status" value="1"/>
</dbReference>
<gene>
    <name evidence="2" type="ORF">LCGC14_0746490</name>
</gene>
<protein>
    <recommendedName>
        <fullName evidence="1">NADAR domain-containing protein</fullName>
    </recommendedName>
</protein>
<dbReference type="Gene3D" id="1.10.357.40">
    <property type="entry name" value="YbiA-like"/>
    <property type="match status" value="1"/>
</dbReference>
<dbReference type="Pfam" id="PF08719">
    <property type="entry name" value="NADAR"/>
    <property type="match status" value="1"/>
</dbReference>
<proteinExistence type="predicted"/>
<evidence type="ECO:0000313" key="2">
    <source>
        <dbReference type="EMBL" id="KKN39129.1"/>
    </source>
</evidence>
<dbReference type="NCBIfam" id="TIGR02464">
    <property type="entry name" value="ribofla_fusion"/>
    <property type="match status" value="1"/>
</dbReference>
<sequence length="166" mass="19007">MTEQFTFFWNGPFSQWHPSVFIVSGLTEQFNQPQDKMKFTRAEQFMMYSKAMFFGDEITAAKIMKSNKPSEQKAYGRLVTPFDKVAWDTVARPFVKMGSIAKFSQNPALMKKLLATAGTTLVEASPHDKIWGIGLRAKDPRALNRETWLGTNWLGEVLTEVRDEFL</sequence>
<dbReference type="AlphaFoldDB" id="A0A0F9Q9G7"/>
<evidence type="ECO:0000259" key="1">
    <source>
        <dbReference type="Pfam" id="PF08719"/>
    </source>
</evidence>
<organism evidence="2">
    <name type="scientific">marine sediment metagenome</name>
    <dbReference type="NCBI Taxonomy" id="412755"/>
    <lineage>
        <taxon>unclassified sequences</taxon>
        <taxon>metagenomes</taxon>
        <taxon>ecological metagenomes</taxon>
    </lineage>
</organism>
<accession>A0A0F9Q9G7</accession>
<name>A0A0F9Q9G7_9ZZZZ</name>